<dbReference type="RefSeq" id="WP_179907200.1">
    <property type="nucleotide sequence ID" value="NZ_JACBXS010000044.1"/>
</dbReference>
<name>A0A7Z0KZH0_9RHOB</name>
<evidence type="ECO:0000313" key="1">
    <source>
        <dbReference type="EMBL" id="NYS26404.1"/>
    </source>
</evidence>
<accession>A0A7Z0KZH0</accession>
<dbReference type="AlphaFoldDB" id="A0A7Z0KZH0"/>
<gene>
    <name evidence="1" type="ORF">HUK65_15565</name>
</gene>
<protein>
    <submittedName>
        <fullName evidence="1">Uncharacterized protein</fullName>
    </submittedName>
</protein>
<keyword evidence="2" id="KW-1185">Reference proteome</keyword>
<comment type="caution">
    <text evidence="1">The sequence shown here is derived from an EMBL/GenBank/DDBJ whole genome shotgun (WGS) entry which is preliminary data.</text>
</comment>
<reference evidence="1 2" key="1">
    <citation type="journal article" date="2000" name="Arch. Microbiol.">
        <title>Rhodobaca bogoriensis gen. nov. and sp. nov., an alkaliphilic purple nonsulfur bacterium from African Rift Valley soda lakes.</title>
        <authorList>
            <person name="Milford A.D."/>
            <person name="Achenbach L.A."/>
            <person name="Jung D.O."/>
            <person name="Madigan M.T."/>
        </authorList>
    </citation>
    <scope>NUCLEOTIDE SEQUENCE [LARGE SCALE GENOMIC DNA]</scope>
    <source>
        <strain evidence="1 2">2376</strain>
    </source>
</reference>
<dbReference type="EMBL" id="JACBXS010000044">
    <property type="protein sequence ID" value="NYS26404.1"/>
    <property type="molecule type" value="Genomic_DNA"/>
</dbReference>
<sequence length="289" mass="30775">MLALRRTTDMASSGGCFTQAGLKATLWYGARAEVAGHASFGMKLSGGGAHQSKTMMFCELEALLATGASTPEEFRSAAIDDNAIGKATSNTRRLTFRHIVSLYGLSDQPPLTKALLKIWESDIQGHRLQALLVALARDPLLRETAPVVIAGSVGQSLQWPLFAEAFLAAYPERFSEKMLRSLSQNCASSWTQSGHLKGAFKKIRQRVTPTPPTVAFAALIATASGFGGPSILSSGWMAVLDLTPAQALDALRRAEAIGLARVRSAGDVTEISVRQPMAASLGVPELEHV</sequence>
<dbReference type="Proteomes" id="UP000529417">
    <property type="component" value="Unassembled WGS sequence"/>
</dbReference>
<evidence type="ECO:0000313" key="2">
    <source>
        <dbReference type="Proteomes" id="UP000529417"/>
    </source>
</evidence>
<organism evidence="1 2">
    <name type="scientific">Rhabdonatronobacter sediminivivens</name>
    <dbReference type="NCBI Taxonomy" id="2743469"/>
    <lineage>
        <taxon>Bacteria</taxon>
        <taxon>Pseudomonadati</taxon>
        <taxon>Pseudomonadota</taxon>
        <taxon>Alphaproteobacteria</taxon>
        <taxon>Rhodobacterales</taxon>
        <taxon>Paracoccaceae</taxon>
        <taxon>Rhabdonatronobacter</taxon>
    </lineage>
</organism>
<proteinExistence type="predicted"/>